<evidence type="ECO:0000259" key="11">
    <source>
        <dbReference type="Pfam" id="PF05922"/>
    </source>
</evidence>
<sequence length="1453" mass="156485">MNGKLSIATTPGEADPPQASNFADSPLPPRLFPDPPNVDDPIPIEVPPFVPEFPVYIFYLGERKHDDRKLVIRSHLEILKSVRGSFKAAMKSLVYSYNHGFSGFAAKLKPAEAEILKNHPEVIIFLENRKLEMQTTQTWDYLGLFSTPTSSKGLLHETNMGSGAIMGVIDSGIWSESGVFDDNGYGPIPKKWKGQCVSGGQFSPADCNRKLIGATYYIDGLNADLERTINSTTEYISPRDHNGHGTEVSSLVAGSFVSNVTFPGLPSGSTMRGGAPKAHIAMYKACWDVEGGMCSVADIWKAFDEAIHDGVDVLSVSIGTSLVRKAIDVEIDIAIPALHAVNKGITVVSPAGNGGPYTSSVINVSPWILTVAATSLDRSFATLITLENNKTLLGESLYTGPEIGFAAVFSSLDNLDQIKKGAVMVYFYSIEAPPSPEIVKVNGGIGVIYVRDTRDRSFFECPENFPCIYMDYDFGTELHFYFETASSPKIKISPYKTIIGDSVASKVGASSGRGPSSFSPAILKPDIAAPGLTLVTSKIPTDQDTSEFAYSGTSMATPVIAGIVALLKISHPDWSPAAIKSALVTTAMKTDPYGERVITDGGNRKEADIFDYGGGLVNMEKATDPGLVYDMDMNDYIQYLCSAALYTDRRVSAITGNVTTKCPTSGSSILDVNVPSITIPNLKGNITVTRTVTNVGPVDSVYTPVIESPFGFDVVVSPEKLVFDKGTNKAKFTVYIVYLGERQHDDPDVVAESHHRMLESVFESPEAARESIIYNYHHGFSGFAAKLTDSQAKKLSDRPDVFQVSQNRNVELQGTRVYDYLGLSPSLPKGILHDSDMGSDIVIGFLDTGIWPESEAYNDKGLGPIPKHWKGECVAGQAFDPAKHCNKKLVGAKYFYEGWKESNPGVKLGRNEFISARDGGLHGTMTSSIAASSFVPNASYIGGLAHGVLRGGAPKARIAMYKVVFHKEFGGIVASVMKAFDEAIKDGVDVLSVSLSSTSMPLRPYTAITEDLEIGAFHAVTKGIPVITGAGNAGPDAYTVSNVAPWLLTVGATSLDRSFHVDLTFGNNITISGQSYYTAEEISGDLVCVEDWRKIPSSVDGKVGLAFVEDDQDSREAAMSIDIAQASAVIIARSSDNIPEDMYGTQVVFVDYEVGSKILQYMHSSSSPTVKITTAKTVVGRPLPTTVSGFSSRGPSSQSPSILKPDIVAPGMMILGAVPGISPYRNKFEIGQGTSYSTPVVASIVALLKALHPDWSPAALKSAIMTTAWKTDPHGQPIFAEGKPRKLADPFDYGAGLVNAERAKDPGLVYDMNLDDYIHYFCASGYNDTSITILTGKQTKCGTPLPSLFDVNYPAITIPDLKERVTATRTVTNVGPVDSVYKAVIVPPKGVKITVEPETLVFNSSTKKLVFKVRVSSSHKSNTGYFFGSFTWTDGTRNVTIPLSARTRVLHLD</sequence>
<evidence type="ECO:0000256" key="6">
    <source>
        <dbReference type="ARBA" id="ARBA00023180"/>
    </source>
</evidence>
<keyword evidence="2 8" id="KW-0645">Protease</keyword>
<dbReference type="OrthoDB" id="10256524at2759"/>
<evidence type="ECO:0000256" key="8">
    <source>
        <dbReference type="PROSITE-ProRule" id="PRU01240"/>
    </source>
</evidence>
<feature type="active site" description="Charge relay system" evidence="8">
    <location>
        <position position="244"/>
    </location>
</feature>
<dbReference type="CDD" id="cd02120">
    <property type="entry name" value="PA_subtilisin_like"/>
    <property type="match status" value="2"/>
</dbReference>
<evidence type="ECO:0000256" key="2">
    <source>
        <dbReference type="ARBA" id="ARBA00022670"/>
    </source>
</evidence>
<dbReference type="InterPro" id="IPR015500">
    <property type="entry name" value="Peptidase_S8_subtilisin-rel"/>
</dbReference>
<dbReference type="Pfam" id="PF00082">
    <property type="entry name" value="Peptidase_S8"/>
    <property type="match status" value="2"/>
</dbReference>
<gene>
    <name evidence="13" type="ORF">ANE_LOCUS22660</name>
</gene>
<protein>
    <submittedName>
        <fullName evidence="13">Uncharacterized protein</fullName>
    </submittedName>
</protein>
<dbReference type="PANTHER" id="PTHR10795">
    <property type="entry name" value="PROPROTEIN CONVERTASE SUBTILISIN/KEXIN"/>
    <property type="match status" value="1"/>
</dbReference>
<evidence type="ECO:0000256" key="5">
    <source>
        <dbReference type="ARBA" id="ARBA00022825"/>
    </source>
</evidence>
<feature type="active site" description="Charge relay system" evidence="7 8">
    <location>
        <position position="922"/>
    </location>
</feature>
<proteinExistence type="inferred from homology"/>
<reference evidence="13" key="1">
    <citation type="submission" date="2019-07" db="EMBL/GenBank/DDBJ databases">
        <authorList>
            <person name="Dittberner H."/>
        </authorList>
    </citation>
    <scope>NUCLEOTIDE SEQUENCE [LARGE SCALE GENOMIC DNA]</scope>
</reference>
<feature type="active site" description="Charge relay system" evidence="8">
    <location>
        <position position="554"/>
    </location>
</feature>
<dbReference type="Pfam" id="PF17766">
    <property type="entry name" value="fn3_6"/>
    <property type="match status" value="1"/>
</dbReference>
<dbReference type="InterPro" id="IPR034197">
    <property type="entry name" value="Peptidases_S8_3"/>
</dbReference>
<dbReference type="Pfam" id="PF05922">
    <property type="entry name" value="Inhibitor_I9"/>
    <property type="match status" value="2"/>
</dbReference>
<evidence type="ECO:0000259" key="12">
    <source>
        <dbReference type="Pfam" id="PF17766"/>
    </source>
</evidence>
<dbReference type="InterPro" id="IPR036852">
    <property type="entry name" value="Peptidase_S8/S53_dom_sf"/>
</dbReference>
<feature type="active site" description="Charge relay system" evidence="7 8">
    <location>
        <position position="847"/>
    </location>
</feature>
<evidence type="ECO:0000313" key="14">
    <source>
        <dbReference type="Proteomes" id="UP000489600"/>
    </source>
</evidence>
<dbReference type="InterPro" id="IPR041469">
    <property type="entry name" value="Subtilisin-like_FN3"/>
</dbReference>
<dbReference type="Gene3D" id="3.30.70.80">
    <property type="entry name" value="Peptidase S8 propeptide/proteinase inhibitor I9"/>
    <property type="match status" value="2"/>
</dbReference>
<dbReference type="Proteomes" id="UP000489600">
    <property type="component" value="Unassembled WGS sequence"/>
</dbReference>
<dbReference type="InterPro" id="IPR023828">
    <property type="entry name" value="Peptidase_S8_Ser-AS"/>
</dbReference>
<accession>A0A565CF51</accession>
<evidence type="ECO:0000256" key="1">
    <source>
        <dbReference type="ARBA" id="ARBA00011073"/>
    </source>
</evidence>
<dbReference type="EMBL" id="CABITT030000007">
    <property type="protein sequence ID" value="VVB12216.1"/>
    <property type="molecule type" value="Genomic_DNA"/>
</dbReference>
<keyword evidence="14" id="KW-1185">Reference proteome</keyword>
<dbReference type="InterPro" id="IPR010259">
    <property type="entry name" value="S8pro/Inhibitor_I9"/>
</dbReference>
<feature type="region of interest" description="Disordered" evidence="9">
    <location>
        <begin position="1"/>
        <end position="30"/>
    </location>
</feature>
<dbReference type="InterPro" id="IPR037045">
    <property type="entry name" value="S8pro/Inhibitor_I9_sf"/>
</dbReference>
<dbReference type="Gene3D" id="2.60.40.2310">
    <property type="match status" value="1"/>
</dbReference>
<dbReference type="InterPro" id="IPR045051">
    <property type="entry name" value="SBT"/>
</dbReference>
<keyword evidence="6" id="KW-0325">Glycoprotein</keyword>
<dbReference type="FunFam" id="3.30.70.80:FF:000002">
    <property type="entry name" value="Subtilisin-like protease SBT5.3"/>
    <property type="match status" value="2"/>
</dbReference>
<evidence type="ECO:0000256" key="4">
    <source>
        <dbReference type="ARBA" id="ARBA00022801"/>
    </source>
</evidence>
<dbReference type="InterPro" id="IPR022398">
    <property type="entry name" value="Peptidase_S8_His-AS"/>
</dbReference>
<dbReference type="CDD" id="cd04852">
    <property type="entry name" value="Peptidases_S8_3"/>
    <property type="match status" value="2"/>
</dbReference>
<feature type="domain" description="Subtilisin-like protease fibronectin type-III" evidence="12">
    <location>
        <begin position="1350"/>
        <end position="1444"/>
    </location>
</feature>
<evidence type="ECO:0000256" key="9">
    <source>
        <dbReference type="SAM" id="MobiDB-lite"/>
    </source>
</evidence>
<dbReference type="GO" id="GO:0006508">
    <property type="term" value="P:proteolysis"/>
    <property type="evidence" value="ECO:0007669"/>
    <property type="project" value="UniProtKB-KW"/>
</dbReference>
<comment type="caution">
    <text evidence="13">The sequence shown here is derived from an EMBL/GenBank/DDBJ whole genome shotgun (WGS) entry which is preliminary data.</text>
</comment>
<feature type="domain" description="Inhibitor I9" evidence="11">
    <location>
        <begin position="734"/>
        <end position="813"/>
    </location>
</feature>
<organism evidence="13 14">
    <name type="scientific">Arabis nemorensis</name>
    <dbReference type="NCBI Taxonomy" id="586526"/>
    <lineage>
        <taxon>Eukaryota</taxon>
        <taxon>Viridiplantae</taxon>
        <taxon>Streptophyta</taxon>
        <taxon>Embryophyta</taxon>
        <taxon>Tracheophyta</taxon>
        <taxon>Spermatophyta</taxon>
        <taxon>Magnoliopsida</taxon>
        <taxon>eudicotyledons</taxon>
        <taxon>Gunneridae</taxon>
        <taxon>Pentapetalae</taxon>
        <taxon>rosids</taxon>
        <taxon>malvids</taxon>
        <taxon>Brassicales</taxon>
        <taxon>Brassicaceae</taxon>
        <taxon>Arabideae</taxon>
        <taxon>Arabis</taxon>
    </lineage>
</organism>
<evidence type="ECO:0000259" key="10">
    <source>
        <dbReference type="Pfam" id="PF00082"/>
    </source>
</evidence>
<dbReference type="PRINTS" id="PR00723">
    <property type="entry name" value="SUBTILISIN"/>
</dbReference>
<dbReference type="FunFam" id="3.40.50.200:FF:000006">
    <property type="entry name" value="Subtilisin-like protease SBT1.5"/>
    <property type="match status" value="2"/>
</dbReference>
<dbReference type="PROSITE" id="PS00138">
    <property type="entry name" value="SUBTILASE_SER"/>
    <property type="match status" value="1"/>
</dbReference>
<dbReference type="Gene3D" id="3.40.50.200">
    <property type="entry name" value="Peptidase S8/S53 domain"/>
    <property type="match status" value="2"/>
</dbReference>
<evidence type="ECO:0000256" key="3">
    <source>
        <dbReference type="ARBA" id="ARBA00022729"/>
    </source>
</evidence>
<keyword evidence="5 8" id="KW-0720">Serine protease</keyword>
<dbReference type="FunFam" id="2.60.40.2310:FF:000001">
    <property type="entry name" value="Subtilisin-like protease SBT1.5"/>
    <property type="match status" value="1"/>
</dbReference>
<feature type="active site" description="Charge relay system" evidence="7 8">
    <location>
        <position position="1235"/>
    </location>
</feature>
<feature type="domain" description="Peptidase S8/S53" evidence="10">
    <location>
        <begin position="838"/>
        <end position="1275"/>
    </location>
</feature>
<dbReference type="PROSITE" id="PS00137">
    <property type="entry name" value="SUBTILASE_HIS"/>
    <property type="match status" value="1"/>
</dbReference>
<dbReference type="PROSITE" id="PS51892">
    <property type="entry name" value="SUBTILASE"/>
    <property type="match status" value="2"/>
</dbReference>
<feature type="domain" description="Inhibitor I9" evidence="11">
    <location>
        <begin position="55"/>
        <end position="133"/>
    </location>
</feature>
<name>A0A565CF51_9BRAS</name>
<feature type="active site" description="Charge relay system" evidence="8">
    <location>
        <position position="170"/>
    </location>
</feature>
<comment type="similarity">
    <text evidence="1 8">Belongs to the peptidase S8 family.</text>
</comment>
<dbReference type="Gene3D" id="3.50.30.30">
    <property type="match status" value="2"/>
</dbReference>
<dbReference type="SUPFAM" id="SSF52743">
    <property type="entry name" value="Subtilisin-like"/>
    <property type="match status" value="2"/>
</dbReference>
<evidence type="ECO:0000256" key="7">
    <source>
        <dbReference type="PIRSR" id="PIRSR615500-1"/>
    </source>
</evidence>
<dbReference type="InterPro" id="IPR000209">
    <property type="entry name" value="Peptidase_S8/S53_dom"/>
</dbReference>
<dbReference type="GO" id="GO:0004252">
    <property type="term" value="F:serine-type endopeptidase activity"/>
    <property type="evidence" value="ECO:0007669"/>
    <property type="project" value="UniProtKB-UniRule"/>
</dbReference>
<keyword evidence="4 8" id="KW-0378">Hydrolase</keyword>
<feature type="domain" description="Peptidase S8/S53" evidence="10">
    <location>
        <begin position="161"/>
        <end position="599"/>
    </location>
</feature>
<keyword evidence="3" id="KW-0732">Signal</keyword>
<evidence type="ECO:0000313" key="13">
    <source>
        <dbReference type="EMBL" id="VVB12216.1"/>
    </source>
</evidence>